<feature type="domain" description="RNA polymerase sigma factor 70 region 4 type 2" evidence="3">
    <location>
        <begin position="108"/>
        <end position="159"/>
    </location>
</feature>
<name>A0ABV7L7P3_9PROT</name>
<dbReference type="Proteomes" id="UP001595528">
    <property type="component" value="Unassembled WGS sequence"/>
</dbReference>
<accession>A0ABV7L7P3</accession>
<dbReference type="InterPro" id="IPR013324">
    <property type="entry name" value="RNA_pol_sigma_r3/r4-like"/>
</dbReference>
<dbReference type="RefSeq" id="WP_379905979.1">
    <property type="nucleotide sequence ID" value="NZ_JBHRTR010000048.1"/>
</dbReference>
<gene>
    <name evidence="4" type="primary">sigJ</name>
    <name evidence="4" type="ORF">ACFOGJ_25515</name>
</gene>
<protein>
    <submittedName>
        <fullName evidence="4">RNA polymerase sigma factor SigJ</fullName>
    </submittedName>
</protein>
<dbReference type="SUPFAM" id="SSF88946">
    <property type="entry name" value="Sigma2 domain of RNA polymerase sigma factors"/>
    <property type="match status" value="1"/>
</dbReference>
<dbReference type="InterPro" id="IPR036388">
    <property type="entry name" value="WH-like_DNA-bd_sf"/>
</dbReference>
<dbReference type="InterPro" id="IPR032710">
    <property type="entry name" value="NTF2-like_dom_sf"/>
</dbReference>
<dbReference type="EMBL" id="JBHRTR010000048">
    <property type="protein sequence ID" value="MFC3230632.1"/>
    <property type="molecule type" value="Genomic_DNA"/>
</dbReference>
<dbReference type="PANTHER" id="PTHR30173">
    <property type="entry name" value="SIGMA 19 FACTOR"/>
    <property type="match status" value="1"/>
</dbReference>
<keyword evidence="5" id="KW-1185">Reference proteome</keyword>
<organism evidence="4 5">
    <name type="scientific">Marinibaculum pumilum</name>
    <dbReference type="NCBI Taxonomy" id="1766165"/>
    <lineage>
        <taxon>Bacteria</taxon>
        <taxon>Pseudomonadati</taxon>
        <taxon>Pseudomonadota</taxon>
        <taxon>Alphaproteobacteria</taxon>
        <taxon>Rhodospirillales</taxon>
        <taxon>Rhodospirillaceae</taxon>
        <taxon>Marinibaculum</taxon>
    </lineage>
</organism>
<dbReference type="SUPFAM" id="SSF88659">
    <property type="entry name" value="Sigma3 and sigma4 domains of RNA polymerase sigma factors"/>
    <property type="match status" value="1"/>
</dbReference>
<evidence type="ECO:0000256" key="1">
    <source>
        <dbReference type="ARBA" id="ARBA00011344"/>
    </source>
</evidence>
<dbReference type="InterPro" id="IPR007627">
    <property type="entry name" value="RNA_pol_sigma70_r2"/>
</dbReference>
<proteinExistence type="predicted"/>
<dbReference type="Pfam" id="PF04542">
    <property type="entry name" value="Sigma70_r2"/>
    <property type="match status" value="1"/>
</dbReference>
<evidence type="ECO:0000259" key="2">
    <source>
        <dbReference type="Pfam" id="PF04542"/>
    </source>
</evidence>
<dbReference type="InterPro" id="IPR013249">
    <property type="entry name" value="RNA_pol_sigma70_r4_t2"/>
</dbReference>
<feature type="domain" description="RNA polymerase sigma-70 region 2" evidence="2">
    <location>
        <begin position="18"/>
        <end position="75"/>
    </location>
</feature>
<dbReference type="InterPro" id="IPR052704">
    <property type="entry name" value="ECF_Sigma-70_Domain"/>
</dbReference>
<dbReference type="Gene3D" id="1.10.10.10">
    <property type="entry name" value="Winged helix-like DNA-binding domain superfamily/Winged helix DNA-binding domain"/>
    <property type="match status" value="1"/>
</dbReference>
<dbReference type="NCBIfam" id="NF007214">
    <property type="entry name" value="PRK09636.1"/>
    <property type="match status" value="1"/>
</dbReference>
<comment type="subunit">
    <text evidence="1">Interacts transiently with the RNA polymerase catalytic core formed by RpoA, RpoB, RpoC and RpoZ (2 alpha, 1 beta, 1 beta' and 1 omega subunit) to form the RNA polymerase holoenzyme that can initiate transcription.</text>
</comment>
<evidence type="ECO:0000259" key="3">
    <source>
        <dbReference type="Pfam" id="PF08281"/>
    </source>
</evidence>
<dbReference type="Pfam" id="PF08281">
    <property type="entry name" value="Sigma70_r4_2"/>
    <property type="match status" value="1"/>
</dbReference>
<dbReference type="InterPro" id="IPR013325">
    <property type="entry name" value="RNA_pol_sigma_r2"/>
</dbReference>
<sequence length="313" mass="33910">MPETEDDEDRLAAFLAQRPRLVRLAYRHLGMLSEAEDVVQDAWLRFSRAAEVQDAARLLSTIVTRLCLDRMKSAQVRREVYVGPWLPEPAVGEAVDPAGDRVLDISYAVMRVLERLSPAERAAYFLHDLWEMPFEEVAAVLERSPAACRKLASRARANLAEARARFQPSGAQVERMAALFRAASEAGDPAILQAALAEEVELLSDGGGKVPAALNILHGAANVSRFLLAVAGEKIRTGIYRFEAAVINDAAAVVVHAGDRVEQTMSFDLDGEGRVRAIYIVRNPDKLARLAGGTEGVAGGETGVAQGMPGQIQ</sequence>
<dbReference type="Gene3D" id="1.10.1740.10">
    <property type="match status" value="1"/>
</dbReference>
<dbReference type="SUPFAM" id="SSF54427">
    <property type="entry name" value="NTF2-like"/>
    <property type="match status" value="1"/>
</dbReference>
<comment type="caution">
    <text evidence="4">The sequence shown here is derived from an EMBL/GenBank/DDBJ whole genome shotgun (WGS) entry which is preliminary data.</text>
</comment>
<dbReference type="PANTHER" id="PTHR30173:SF36">
    <property type="entry name" value="ECF RNA POLYMERASE SIGMA FACTOR SIGJ"/>
    <property type="match status" value="1"/>
</dbReference>
<evidence type="ECO:0000313" key="5">
    <source>
        <dbReference type="Proteomes" id="UP001595528"/>
    </source>
</evidence>
<reference evidence="5" key="1">
    <citation type="journal article" date="2019" name="Int. J. Syst. Evol. Microbiol.">
        <title>The Global Catalogue of Microorganisms (GCM) 10K type strain sequencing project: providing services to taxonomists for standard genome sequencing and annotation.</title>
        <authorList>
            <consortium name="The Broad Institute Genomics Platform"/>
            <consortium name="The Broad Institute Genome Sequencing Center for Infectious Disease"/>
            <person name="Wu L."/>
            <person name="Ma J."/>
        </authorList>
    </citation>
    <scope>NUCLEOTIDE SEQUENCE [LARGE SCALE GENOMIC DNA]</scope>
    <source>
        <strain evidence="5">KCTC 42964</strain>
    </source>
</reference>
<evidence type="ECO:0000313" key="4">
    <source>
        <dbReference type="EMBL" id="MFC3230632.1"/>
    </source>
</evidence>